<feature type="non-terminal residue" evidence="4">
    <location>
        <position position="1"/>
    </location>
</feature>
<reference evidence="4" key="2">
    <citation type="submission" date="2017-10" db="EMBL/GenBank/DDBJ databases">
        <title>Ladona fulva Genome sequencing and assembly.</title>
        <authorList>
            <person name="Murali S."/>
            <person name="Richards S."/>
            <person name="Bandaranaike D."/>
            <person name="Bellair M."/>
            <person name="Blankenburg K."/>
            <person name="Chao H."/>
            <person name="Dinh H."/>
            <person name="Doddapaneni H."/>
            <person name="Dugan-Rocha S."/>
            <person name="Elkadiri S."/>
            <person name="Gnanaolivu R."/>
            <person name="Hernandez B."/>
            <person name="Skinner E."/>
            <person name="Javaid M."/>
            <person name="Lee S."/>
            <person name="Li M."/>
            <person name="Ming W."/>
            <person name="Munidasa M."/>
            <person name="Muniz J."/>
            <person name="Nguyen L."/>
            <person name="Hughes D."/>
            <person name="Osuji N."/>
            <person name="Pu L.-L."/>
            <person name="Puazo M."/>
            <person name="Qu C."/>
            <person name="Quiroz J."/>
            <person name="Raj R."/>
            <person name="Weissenberger G."/>
            <person name="Xin Y."/>
            <person name="Zou X."/>
            <person name="Han Y."/>
            <person name="Worley K."/>
            <person name="Muzny D."/>
            <person name="Gibbs R."/>
        </authorList>
    </citation>
    <scope>NUCLEOTIDE SEQUENCE</scope>
    <source>
        <strain evidence="4">Sampled in the wild</strain>
    </source>
</reference>
<dbReference type="Pfam" id="PF00168">
    <property type="entry name" value="C2"/>
    <property type="match status" value="1"/>
</dbReference>
<dbReference type="Gene3D" id="2.60.40.150">
    <property type="entry name" value="C2 domain"/>
    <property type="match status" value="1"/>
</dbReference>
<dbReference type="InterPro" id="IPR000008">
    <property type="entry name" value="C2_dom"/>
</dbReference>
<dbReference type="SUPFAM" id="SSF49562">
    <property type="entry name" value="C2 domain (Calcium/lipid-binding domain, CaLB)"/>
    <property type="match status" value="1"/>
</dbReference>
<dbReference type="GO" id="GO:0099503">
    <property type="term" value="C:secretory vesicle"/>
    <property type="evidence" value="ECO:0007669"/>
    <property type="project" value="TreeGrafter"/>
</dbReference>
<dbReference type="GO" id="GO:0006887">
    <property type="term" value="P:exocytosis"/>
    <property type="evidence" value="ECO:0007669"/>
    <property type="project" value="UniProtKB-KW"/>
</dbReference>
<keyword evidence="2" id="KW-0268">Exocytosis</keyword>
<dbReference type="InterPro" id="IPR035892">
    <property type="entry name" value="C2_domain_sf"/>
</dbReference>
<evidence type="ECO:0000313" key="4">
    <source>
        <dbReference type="EMBL" id="KAG8239006.1"/>
    </source>
</evidence>
<sequence>MKMLLSFFQREEQCCQKMQQMIEDGVDPAEEEKGRRCESKKKISRMESLLSLHGMETNDLIHQYHLERLGEQLQLEAGGQSSSHGLLTVRLQFVEDLLRVEVMNARNLRPMDSNGSCDPYVKVHLLPEDKFSGITKPRTKTHKKNLFPLFDETFTITLKPEQKEIKNALLYFVVKDYDMIGANEFLAEAYVPFSRIPSTEITVGLETLPQIHLPLSRPGNPG</sequence>
<name>A0A8K0KSG2_LADFU</name>
<proteinExistence type="inferred from homology"/>
<dbReference type="PANTHER" id="PTHR45999">
    <property type="entry name" value="UNC-13-4A, ISOFORM B"/>
    <property type="match status" value="1"/>
</dbReference>
<comment type="caution">
    <text evidence="4">The sequence shown here is derived from an EMBL/GenBank/DDBJ whole genome shotgun (WGS) entry which is preliminary data.</text>
</comment>
<evidence type="ECO:0000256" key="2">
    <source>
        <dbReference type="ARBA" id="ARBA00022483"/>
    </source>
</evidence>
<evidence type="ECO:0000259" key="3">
    <source>
        <dbReference type="PROSITE" id="PS50004"/>
    </source>
</evidence>
<dbReference type="EMBL" id="KZ309484">
    <property type="protein sequence ID" value="KAG8239006.1"/>
    <property type="molecule type" value="Genomic_DNA"/>
</dbReference>
<accession>A0A8K0KSG2</accession>
<organism evidence="4 5">
    <name type="scientific">Ladona fulva</name>
    <name type="common">Scarce chaser dragonfly</name>
    <name type="synonym">Libellula fulva</name>
    <dbReference type="NCBI Taxonomy" id="123851"/>
    <lineage>
        <taxon>Eukaryota</taxon>
        <taxon>Metazoa</taxon>
        <taxon>Ecdysozoa</taxon>
        <taxon>Arthropoda</taxon>
        <taxon>Hexapoda</taxon>
        <taxon>Insecta</taxon>
        <taxon>Pterygota</taxon>
        <taxon>Palaeoptera</taxon>
        <taxon>Odonata</taxon>
        <taxon>Epiprocta</taxon>
        <taxon>Anisoptera</taxon>
        <taxon>Libelluloidea</taxon>
        <taxon>Libellulidae</taxon>
        <taxon>Ladona</taxon>
    </lineage>
</organism>
<dbReference type="OrthoDB" id="67700at2759"/>
<gene>
    <name evidence="4" type="ORF">J437_LFUL005063</name>
</gene>
<evidence type="ECO:0000313" key="5">
    <source>
        <dbReference type="Proteomes" id="UP000792457"/>
    </source>
</evidence>
<dbReference type="Proteomes" id="UP000792457">
    <property type="component" value="Unassembled WGS sequence"/>
</dbReference>
<dbReference type="AlphaFoldDB" id="A0A8K0KSG2"/>
<dbReference type="CDD" id="cd04009">
    <property type="entry name" value="C2B_Munc13-like"/>
    <property type="match status" value="1"/>
</dbReference>
<dbReference type="InterPro" id="IPR052095">
    <property type="entry name" value="UNC-13_domain"/>
</dbReference>
<keyword evidence="5" id="KW-1185">Reference proteome</keyword>
<feature type="domain" description="C2" evidence="3">
    <location>
        <begin position="79"/>
        <end position="206"/>
    </location>
</feature>
<reference evidence="4" key="1">
    <citation type="submission" date="2013-04" db="EMBL/GenBank/DDBJ databases">
        <authorList>
            <person name="Qu J."/>
            <person name="Murali S.C."/>
            <person name="Bandaranaike D."/>
            <person name="Bellair M."/>
            <person name="Blankenburg K."/>
            <person name="Chao H."/>
            <person name="Dinh H."/>
            <person name="Doddapaneni H."/>
            <person name="Downs B."/>
            <person name="Dugan-Rocha S."/>
            <person name="Elkadiri S."/>
            <person name="Gnanaolivu R.D."/>
            <person name="Hernandez B."/>
            <person name="Javaid M."/>
            <person name="Jayaseelan J.C."/>
            <person name="Lee S."/>
            <person name="Li M."/>
            <person name="Ming W."/>
            <person name="Munidasa M."/>
            <person name="Muniz J."/>
            <person name="Nguyen L."/>
            <person name="Ongeri F."/>
            <person name="Osuji N."/>
            <person name="Pu L.-L."/>
            <person name="Puazo M."/>
            <person name="Qu C."/>
            <person name="Quiroz J."/>
            <person name="Raj R."/>
            <person name="Weissenberger G."/>
            <person name="Xin Y."/>
            <person name="Zou X."/>
            <person name="Han Y."/>
            <person name="Richards S."/>
            <person name="Worley K."/>
            <person name="Muzny D."/>
            <person name="Gibbs R."/>
        </authorList>
    </citation>
    <scope>NUCLEOTIDE SEQUENCE</scope>
    <source>
        <strain evidence="4">Sampled in the wild</strain>
    </source>
</reference>
<protein>
    <recommendedName>
        <fullName evidence="3">C2 domain-containing protein</fullName>
    </recommendedName>
</protein>
<evidence type="ECO:0000256" key="1">
    <source>
        <dbReference type="ARBA" id="ARBA00005823"/>
    </source>
</evidence>
<dbReference type="PROSITE" id="PS50004">
    <property type="entry name" value="C2"/>
    <property type="match status" value="1"/>
</dbReference>
<comment type="similarity">
    <text evidence="1">Belongs to the unc-13 family.</text>
</comment>
<dbReference type="PANTHER" id="PTHR45999:SF2">
    <property type="entry name" value="PROTEIN UNC-13 HOMOLOG 4B"/>
    <property type="match status" value="1"/>
</dbReference>
<dbReference type="SMART" id="SM00239">
    <property type="entry name" value="C2"/>
    <property type="match status" value="1"/>
</dbReference>